<feature type="region of interest" description="Disordered" evidence="4">
    <location>
        <begin position="251"/>
        <end position="320"/>
    </location>
</feature>
<dbReference type="CDD" id="cd12510">
    <property type="entry name" value="RRM1_RBM12_like"/>
    <property type="match status" value="1"/>
</dbReference>
<feature type="compositionally biased region" description="Low complexity" evidence="4">
    <location>
        <begin position="370"/>
        <end position="380"/>
    </location>
</feature>
<dbReference type="EMBL" id="CAJOAZ010000241">
    <property type="protein sequence ID" value="CAF3588477.1"/>
    <property type="molecule type" value="Genomic_DNA"/>
</dbReference>
<dbReference type="InterPro" id="IPR035979">
    <property type="entry name" value="RBD_domain_sf"/>
</dbReference>
<dbReference type="Proteomes" id="UP000663845">
    <property type="component" value="Unassembled WGS sequence"/>
</dbReference>
<dbReference type="SUPFAM" id="SSF54928">
    <property type="entry name" value="RNA-binding domain, RBD"/>
    <property type="match status" value="3"/>
</dbReference>
<evidence type="ECO:0000256" key="4">
    <source>
        <dbReference type="SAM" id="MobiDB-lite"/>
    </source>
</evidence>
<feature type="region of interest" description="Disordered" evidence="4">
    <location>
        <begin position="624"/>
        <end position="693"/>
    </location>
</feature>
<keyword evidence="2 3" id="KW-0694">RNA-binding</keyword>
<dbReference type="AlphaFoldDB" id="A0A818M2T1"/>
<feature type="domain" description="RRM" evidence="5">
    <location>
        <begin position="923"/>
        <end position="999"/>
    </location>
</feature>
<evidence type="ECO:0000256" key="3">
    <source>
        <dbReference type="PROSITE-ProRule" id="PRU00176"/>
    </source>
</evidence>
<dbReference type="InterPro" id="IPR050666">
    <property type="entry name" value="ESRP"/>
</dbReference>
<feature type="region of interest" description="Disordered" evidence="4">
    <location>
        <begin position="347"/>
        <end position="381"/>
    </location>
</feature>
<evidence type="ECO:0000313" key="7">
    <source>
        <dbReference type="EMBL" id="CAF3588477.1"/>
    </source>
</evidence>
<dbReference type="SMART" id="SM00360">
    <property type="entry name" value="RRM"/>
    <property type="match status" value="5"/>
</dbReference>
<evidence type="ECO:0000259" key="5">
    <source>
        <dbReference type="PROSITE" id="PS50102"/>
    </source>
</evidence>
<dbReference type="Proteomes" id="UP000663844">
    <property type="component" value="Unassembled WGS sequence"/>
</dbReference>
<feature type="compositionally biased region" description="Polar residues" evidence="4">
    <location>
        <begin position="92"/>
        <end position="123"/>
    </location>
</feature>
<sequence length="999" mass="111620">MSVIIRLENLPWEARSIDIRRFFQGLQIPDGGVHIVGGDRGDAFIAFHSDDDARQAMQKNGGLISNQPVKLFLSSKIEMQHVIAAARGKPSAPSNPVTNSNQSTQQTNIPQQKRTDPLSQQYTHDIDENQHQQQTQTSTTQSNVTNDPMSSFLDVVTKMQQQQQQQQQQKPNTATTTLPTTTSVLPTPPTATPAATGLAPANLVLQLLQSNLSNLPPNVLAQVQGQLAGQGLASQPNQVLQQLAALQAATQQQASPMQTNSSHSPIYNPTQSASTNPSVGHHNLQQSSIHDTNQTTNNNAFPQGAPPPLNLFPPGTIPPNALTALLNAQQQQQQQQQLPFQSVANQLPANFPLPPWMQPAAGQTPSFNLQQQPQQQQQQQRSLLNHPLIQDDQQMRLRQHDFNSNITNQFQQSYSTGNSRLPQQQQQQQQQLRSKLREPYLRVKNLSRKYSYRDVKLLFADYKLRLEDIKMINDQNGERTGESVVQFRSIEDADEALLQFNNVYYGGANVQIVPASEYEFASALDSFIPGSVKKRQPEGGYCVKVIGLPKNWYKRDIRRLFTASEIVSERGIYLDNENDNNNQGGTAYIEFVSEVDLEKALFYHDEHYGSSRLEIQPITKKEMESEIASLRSKDNRRRDYYDGDSRPRPRSRSRSRSRSPKERDTRRYPPRDETNGDNTGGGGGSYLRRPRHNEELPPTITCLRLRNIPYATRDHDVKTFFTGIEVAQDGILFKYDKTGRPAGECYVRFGSSNDCRKAYEKNRSQFGGRILELRPLSLWEFQAATSQEPDETGATFSANGGLGRREQFGNNGGGGGGGGQMYHGGPMSEKRKFPYERMDDNGNNDDKSPSDPQRFDRRKGDSSSPRGGGGDGDKSPSNMIGGGSMDDQNGRKMMRGGGNNNNSSFIQKQLTQLPPGYDQYRGQVLLMSNVHFRATREEILHFLHSFHPIEDTLKIHRDSSGRPTGHAVVALTNADDVPQALKELHNSLFLLRKISVCVV</sequence>
<organism evidence="7 8">
    <name type="scientific">Adineta steineri</name>
    <dbReference type="NCBI Taxonomy" id="433720"/>
    <lineage>
        <taxon>Eukaryota</taxon>
        <taxon>Metazoa</taxon>
        <taxon>Spiralia</taxon>
        <taxon>Gnathifera</taxon>
        <taxon>Rotifera</taxon>
        <taxon>Eurotatoria</taxon>
        <taxon>Bdelloidea</taxon>
        <taxon>Adinetida</taxon>
        <taxon>Adinetidae</taxon>
        <taxon>Adineta</taxon>
    </lineage>
</organism>
<dbReference type="PANTHER" id="PTHR13976">
    <property type="entry name" value="HETEROGENEOUS NUCLEAR RIBONUCLEOPROTEIN-RELATED"/>
    <property type="match status" value="1"/>
</dbReference>
<protein>
    <recommendedName>
        <fullName evidence="5">RRM domain-containing protein</fullName>
    </recommendedName>
</protein>
<feature type="compositionally biased region" description="Pro residues" evidence="4">
    <location>
        <begin position="304"/>
        <end position="317"/>
    </location>
</feature>
<feature type="compositionally biased region" description="Gly residues" evidence="4">
    <location>
        <begin position="810"/>
        <end position="822"/>
    </location>
</feature>
<evidence type="ECO:0000313" key="8">
    <source>
        <dbReference type="Proteomes" id="UP000663844"/>
    </source>
</evidence>
<reference evidence="7" key="1">
    <citation type="submission" date="2021-02" db="EMBL/GenBank/DDBJ databases">
        <authorList>
            <person name="Nowell W R."/>
        </authorList>
    </citation>
    <scope>NUCLEOTIDE SEQUENCE</scope>
</reference>
<dbReference type="EMBL" id="CAJNOG010000336">
    <property type="protein sequence ID" value="CAF1182178.1"/>
    <property type="molecule type" value="Genomic_DNA"/>
</dbReference>
<feature type="compositionally biased region" description="Polar residues" evidence="4">
    <location>
        <begin position="413"/>
        <end position="422"/>
    </location>
</feature>
<dbReference type="Gene3D" id="3.30.70.330">
    <property type="match status" value="5"/>
</dbReference>
<dbReference type="InterPro" id="IPR000504">
    <property type="entry name" value="RRM_dom"/>
</dbReference>
<feature type="compositionally biased region" description="Low complexity" evidence="4">
    <location>
        <begin position="160"/>
        <end position="185"/>
    </location>
</feature>
<feature type="region of interest" description="Disordered" evidence="4">
    <location>
        <begin position="413"/>
        <end position="434"/>
    </location>
</feature>
<name>A0A818M2T1_9BILA</name>
<feature type="region of interest" description="Disordered" evidence="4">
    <location>
        <begin position="86"/>
        <end position="194"/>
    </location>
</feature>
<dbReference type="GO" id="GO:0003723">
    <property type="term" value="F:RNA binding"/>
    <property type="evidence" value="ECO:0007669"/>
    <property type="project" value="UniProtKB-UniRule"/>
</dbReference>
<dbReference type="CDD" id="cd12254">
    <property type="entry name" value="RRM_hnRNPH_ESRPs_RBM12_like"/>
    <property type="match status" value="2"/>
</dbReference>
<feature type="compositionally biased region" description="Basic residues" evidence="4">
    <location>
        <begin position="648"/>
        <end position="658"/>
    </location>
</feature>
<keyword evidence="1" id="KW-0677">Repeat</keyword>
<feature type="compositionally biased region" description="Basic and acidic residues" evidence="4">
    <location>
        <begin position="659"/>
        <end position="674"/>
    </location>
</feature>
<evidence type="ECO:0000313" key="6">
    <source>
        <dbReference type="EMBL" id="CAF1182178.1"/>
    </source>
</evidence>
<accession>A0A818M2T1</accession>
<feature type="domain" description="RRM" evidence="5">
    <location>
        <begin position="439"/>
        <end position="517"/>
    </location>
</feature>
<feature type="compositionally biased region" description="Low complexity" evidence="4">
    <location>
        <begin position="132"/>
        <end position="142"/>
    </location>
</feature>
<feature type="compositionally biased region" description="Basic and acidic residues" evidence="4">
    <location>
        <begin position="828"/>
        <end position="861"/>
    </location>
</feature>
<comment type="caution">
    <text evidence="7">The sequence shown here is derived from an EMBL/GenBank/DDBJ whole genome shotgun (WGS) entry which is preliminary data.</text>
</comment>
<gene>
    <name evidence="6" type="ORF">JYZ213_LOCUS25847</name>
    <name evidence="7" type="ORF">OXD698_LOCUS5783</name>
</gene>
<dbReference type="PROSITE" id="PS50102">
    <property type="entry name" value="RRM"/>
    <property type="match status" value="3"/>
</dbReference>
<feature type="domain" description="RRM" evidence="5">
    <location>
        <begin position="3"/>
        <end position="76"/>
    </location>
</feature>
<feature type="compositionally biased region" description="Polar residues" evidence="4">
    <location>
        <begin position="255"/>
        <end position="301"/>
    </location>
</feature>
<proteinExistence type="predicted"/>
<evidence type="ECO:0000256" key="2">
    <source>
        <dbReference type="ARBA" id="ARBA00022884"/>
    </source>
</evidence>
<feature type="region of interest" description="Disordered" evidence="4">
    <location>
        <begin position="784"/>
        <end position="905"/>
    </location>
</feature>
<dbReference type="Pfam" id="PF00076">
    <property type="entry name" value="RRM_1"/>
    <property type="match status" value="3"/>
</dbReference>
<evidence type="ECO:0000256" key="1">
    <source>
        <dbReference type="ARBA" id="ARBA00022737"/>
    </source>
</evidence>
<feature type="compositionally biased region" description="Basic and acidic residues" evidence="4">
    <location>
        <begin position="631"/>
        <end position="647"/>
    </location>
</feature>
<dbReference type="InterPro" id="IPR012677">
    <property type="entry name" value="Nucleotide-bd_a/b_plait_sf"/>
</dbReference>